<keyword evidence="4 5" id="KW-0326">Glycosidase</keyword>
<dbReference type="Gene3D" id="2.60.120.200">
    <property type="match status" value="1"/>
</dbReference>
<dbReference type="InterPro" id="IPR013785">
    <property type="entry name" value="Aldolase_TIM"/>
</dbReference>
<dbReference type="Gene3D" id="3.20.20.70">
    <property type="entry name" value="Aldolase class I"/>
    <property type="match status" value="1"/>
</dbReference>
<dbReference type="EC" id="3.2.1.22" evidence="5"/>
<dbReference type="OrthoDB" id="9807519at2"/>
<evidence type="ECO:0000256" key="3">
    <source>
        <dbReference type="ARBA" id="ARBA00022801"/>
    </source>
</evidence>
<evidence type="ECO:0000313" key="9">
    <source>
        <dbReference type="EMBL" id="REH36205.1"/>
    </source>
</evidence>
<dbReference type="Proteomes" id="UP000256269">
    <property type="component" value="Unassembled WGS sequence"/>
</dbReference>
<keyword evidence="5" id="KW-1015">Disulfide bond</keyword>
<dbReference type="PRINTS" id="PR00740">
    <property type="entry name" value="GLHYDRLASE27"/>
</dbReference>
<keyword evidence="3 5" id="KW-0378">Hydrolase</keyword>
<dbReference type="SUPFAM" id="SSF51445">
    <property type="entry name" value="(Trans)glycosidases"/>
    <property type="match status" value="1"/>
</dbReference>
<gene>
    <name evidence="9" type="ORF">BCF44_11674</name>
</gene>
<evidence type="ECO:0000259" key="8">
    <source>
        <dbReference type="Pfam" id="PF17801"/>
    </source>
</evidence>
<comment type="similarity">
    <text evidence="1 5">Belongs to the glycosyl hydrolase 27 family.</text>
</comment>
<evidence type="ECO:0000256" key="5">
    <source>
        <dbReference type="RuleBase" id="RU361168"/>
    </source>
</evidence>
<dbReference type="PANTHER" id="PTHR11452:SF75">
    <property type="entry name" value="ALPHA-GALACTOSIDASE MEL1"/>
    <property type="match status" value="1"/>
</dbReference>
<dbReference type="SUPFAM" id="SSF51011">
    <property type="entry name" value="Glycosyl hydrolase domain"/>
    <property type="match status" value="1"/>
</dbReference>
<dbReference type="InterPro" id="IPR013320">
    <property type="entry name" value="ConA-like_dom_sf"/>
</dbReference>
<dbReference type="PANTHER" id="PTHR11452">
    <property type="entry name" value="ALPHA-GALACTOSIDASE/ALPHA-N-ACETYLGALACTOSAMINIDASE"/>
    <property type="match status" value="1"/>
</dbReference>
<keyword evidence="2 6" id="KW-0732">Signal</keyword>
<evidence type="ECO:0000313" key="10">
    <source>
        <dbReference type="Proteomes" id="UP000256269"/>
    </source>
</evidence>
<feature type="domain" description="Alpha-galactosidase NEW3" evidence="7">
    <location>
        <begin position="408"/>
        <end position="466"/>
    </location>
</feature>
<comment type="catalytic activity">
    <reaction evidence="5">
        <text>Hydrolysis of terminal, non-reducing alpha-D-galactose residues in alpha-D-galactosides, including galactose oligosaccharides, galactomannans and galactolipids.</text>
        <dbReference type="EC" id="3.2.1.22"/>
    </reaction>
</comment>
<dbReference type="CDD" id="cd14792">
    <property type="entry name" value="GH27"/>
    <property type="match status" value="1"/>
</dbReference>
<evidence type="ECO:0000256" key="4">
    <source>
        <dbReference type="ARBA" id="ARBA00023295"/>
    </source>
</evidence>
<dbReference type="Gene3D" id="2.60.40.1180">
    <property type="entry name" value="Golgi alpha-mannosidase II"/>
    <property type="match status" value="1"/>
</dbReference>
<evidence type="ECO:0000256" key="1">
    <source>
        <dbReference type="ARBA" id="ARBA00009743"/>
    </source>
</evidence>
<dbReference type="Pfam" id="PF10633">
    <property type="entry name" value="NPCBM_assoc"/>
    <property type="match status" value="1"/>
</dbReference>
<reference evidence="9 10" key="1">
    <citation type="submission" date="2018-08" db="EMBL/GenBank/DDBJ databases">
        <title>Genomic Encyclopedia of Archaeal and Bacterial Type Strains, Phase II (KMG-II): from individual species to whole genera.</title>
        <authorList>
            <person name="Goeker M."/>
        </authorList>
    </citation>
    <scope>NUCLEOTIDE SEQUENCE [LARGE SCALE GENOMIC DNA]</scope>
    <source>
        <strain evidence="9 10">DSM 45791</strain>
    </source>
</reference>
<evidence type="ECO:0000259" key="7">
    <source>
        <dbReference type="Pfam" id="PF10633"/>
    </source>
</evidence>
<evidence type="ECO:0000256" key="2">
    <source>
        <dbReference type="ARBA" id="ARBA00022729"/>
    </source>
</evidence>
<dbReference type="Pfam" id="PF16499">
    <property type="entry name" value="Melibiase_2"/>
    <property type="match status" value="1"/>
</dbReference>
<dbReference type="SUPFAM" id="SSF49899">
    <property type="entry name" value="Concanavalin A-like lectins/glucanases"/>
    <property type="match status" value="1"/>
</dbReference>
<dbReference type="GO" id="GO:0005975">
    <property type="term" value="P:carbohydrate metabolic process"/>
    <property type="evidence" value="ECO:0007669"/>
    <property type="project" value="InterPro"/>
</dbReference>
<proteinExistence type="inferred from homology"/>
<dbReference type="EMBL" id="QUNO01000016">
    <property type="protein sequence ID" value="REH36205.1"/>
    <property type="molecule type" value="Genomic_DNA"/>
</dbReference>
<dbReference type="AlphaFoldDB" id="A0A3E0H0N3"/>
<feature type="chain" id="PRO_5017678948" description="Alpha-galactosidase" evidence="6">
    <location>
        <begin position="22"/>
        <end position="683"/>
    </location>
</feature>
<accession>A0A3E0H0N3</accession>
<dbReference type="GO" id="GO:0004557">
    <property type="term" value="F:alpha-galactosidase activity"/>
    <property type="evidence" value="ECO:0007669"/>
    <property type="project" value="UniProtKB-EC"/>
</dbReference>
<evidence type="ECO:0000256" key="6">
    <source>
        <dbReference type="SAM" id="SignalP"/>
    </source>
</evidence>
<dbReference type="InterPro" id="IPR018905">
    <property type="entry name" value="A-galactase_NEW3"/>
</dbReference>
<organism evidence="9 10">
    <name type="scientific">Kutzneria buriramensis</name>
    <dbReference type="NCBI Taxonomy" id="1045776"/>
    <lineage>
        <taxon>Bacteria</taxon>
        <taxon>Bacillati</taxon>
        <taxon>Actinomycetota</taxon>
        <taxon>Actinomycetes</taxon>
        <taxon>Pseudonocardiales</taxon>
        <taxon>Pseudonocardiaceae</taxon>
        <taxon>Kutzneria</taxon>
    </lineage>
</organism>
<dbReference type="Pfam" id="PF17801">
    <property type="entry name" value="Melibiase_C"/>
    <property type="match status" value="1"/>
</dbReference>
<feature type="signal peptide" evidence="6">
    <location>
        <begin position="1"/>
        <end position="21"/>
    </location>
</feature>
<dbReference type="RefSeq" id="WP_147328791.1">
    <property type="nucleotide sequence ID" value="NZ_CP144375.1"/>
</dbReference>
<keyword evidence="10" id="KW-1185">Reference proteome</keyword>
<protein>
    <recommendedName>
        <fullName evidence="5">Alpha-galactosidase</fullName>
        <ecNumber evidence="5">3.2.1.22</ecNumber>
    </recommendedName>
    <alternativeName>
        <fullName evidence="5">Melibiase</fullName>
    </alternativeName>
</protein>
<feature type="domain" description="Alpha galactosidase C-terminal" evidence="8">
    <location>
        <begin position="313"/>
        <end position="386"/>
    </location>
</feature>
<dbReference type="InterPro" id="IPR041233">
    <property type="entry name" value="Melibiase_C"/>
</dbReference>
<dbReference type="InterPro" id="IPR017853">
    <property type="entry name" value="GH"/>
</dbReference>
<sequence>MFRVLAVVPMMLVGLATPANALDNGLAATPPMGWNDWNAFGCSVDQQLVEQTADTLVSSGMRDAGYQYVNIDDCWALPNRDTTGNLVADPAKFPDGIAELADYVHARGLKLGIYEDSGIHTCSKSGGFPGSLGHEQQDADLFASWHVDYLKYDDCNVPADGQNIPSTIARYDAMRDALAGKGIVFSICEKTDFGVPNSAWPTVGNLWRTTGDIHDNYNRMVALFHTNITLADLAGPDHWNDPDMLEIGNGGMSDVEYRSHFALWAEMAAPLIAGTEVRTMSPATKEILTNREIIAVDQDPSGAQGRAVSSADGQWVLTKPLADGSRAVTLFNETDSPATISTTATQVGLGRAFDYQVRDLFAHTTSESAGKITAALPAHASAMYRVSPNRHLALPHVVVGLSTVDPANPTSVTATVTNDGLLPAVWNQLHLTLPAGWTARPSHDELIPVVPSGQSRSITYQLTPPAVNTPLPTDQLAVSLNGRQSFTEDVHRPTPVQAPLKTFAAVDGTTRPQFGELGDRLAIVAAGADVSGTNNQYGTIYRPQGLPATGTATTQVLSQQNRNASTKSGLIVRNDLSKADSSAGYVTLEVTPSKGIQLQWDADGNGQLESSRTVGGVTAPVWLRITRDGTAFTGQYSVDGATWSTVATITVPSATGTEDVGVFTSSHNKYVDGRADFGSFAAG</sequence>
<dbReference type="InterPro" id="IPR000111">
    <property type="entry name" value="Glyco_hydro_27/36_CS"/>
</dbReference>
<dbReference type="InterPro" id="IPR002241">
    <property type="entry name" value="Glyco_hydro_27"/>
</dbReference>
<comment type="caution">
    <text evidence="9">The sequence shown here is derived from an EMBL/GenBank/DDBJ whole genome shotgun (WGS) entry which is preliminary data.</text>
</comment>
<dbReference type="PROSITE" id="PS00512">
    <property type="entry name" value="ALPHA_GALACTOSIDASE"/>
    <property type="match status" value="1"/>
</dbReference>
<name>A0A3E0H0N3_9PSEU</name>
<dbReference type="InterPro" id="IPR013780">
    <property type="entry name" value="Glyco_hydro_b"/>
</dbReference>
<dbReference type="FunFam" id="3.20.20.70:FF:000197">
    <property type="entry name" value="Alpha-galactosidase"/>
    <property type="match status" value="1"/>
</dbReference>